<organism evidence="1 2">
    <name type="scientific">Wolbachia pipientis</name>
    <dbReference type="NCBI Taxonomy" id="955"/>
    <lineage>
        <taxon>Bacteria</taxon>
        <taxon>Pseudomonadati</taxon>
        <taxon>Pseudomonadota</taxon>
        <taxon>Alphaproteobacteria</taxon>
        <taxon>Rickettsiales</taxon>
        <taxon>Anaplasmataceae</taxon>
        <taxon>Wolbachieae</taxon>
        <taxon>Wolbachia</taxon>
    </lineage>
</organism>
<keyword evidence="2" id="KW-1185">Reference proteome</keyword>
<name>A0A1E7QJX5_WOLPI</name>
<gene>
    <name evidence="1" type="ORF">BIY23_01900</name>
</gene>
<reference evidence="1 2" key="1">
    <citation type="submission" date="2016-09" db="EMBL/GenBank/DDBJ databases">
        <title>Genomic evidence for plant-parasitic nematodes as the earliest Wolbachia hosts.</title>
        <authorList>
            <person name="Brown A.M."/>
            <person name="Wasala S.K."/>
            <person name="Howe D.K."/>
            <person name="Peetz A.B."/>
            <person name="Zasada I.A."/>
            <person name="Denver D.R."/>
        </authorList>
    </citation>
    <scope>NUCLEOTIDE SEQUENCE [LARGE SCALE GENOMIC DNA]</scope>
    <source>
        <strain evidence="2">wPpe</strain>
    </source>
</reference>
<evidence type="ECO:0000313" key="2">
    <source>
        <dbReference type="Proteomes" id="UP000175679"/>
    </source>
</evidence>
<accession>A0A1E7QJX5</accession>
<proteinExistence type="predicted"/>
<comment type="caution">
    <text evidence="1">The sequence shown here is derived from an EMBL/GenBank/DDBJ whole genome shotgun (WGS) entry which is preliminary data.</text>
</comment>
<dbReference type="Proteomes" id="UP000175679">
    <property type="component" value="Unassembled WGS sequence"/>
</dbReference>
<evidence type="ECO:0000313" key="1">
    <source>
        <dbReference type="EMBL" id="OEY86768.1"/>
    </source>
</evidence>
<dbReference type="EMBL" id="MJMG01000005">
    <property type="protein sequence ID" value="OEY86768.1"/>
    <property type="molecule type" value="Genomic_DNA"/>
</dbReference>
<dbReference type="AlphaFoldDB" id="A0A1E7QJX5"/>
<protein>
    <submittedName>
        <fullName evidence="1">Uncharacterized protein</fullName>
    </submittedName>
</protein>
<sequence length="180" mass="21456">MYYTFGTFEIKMSKKTRYKHYEHVDCLFWHPQLISHDKYQSTKKEMEDKIHDGTLKLEKLHGRSDNWLSFRIGERVRVLSEVAKINIGGQDKNCLTIFIILSHHEYNKFSTKEFHVDYEEIIRYFSQESNVVDHLAERSLTIHNIRYNDKEIIILYSDQLEVLNTQAKPISQTNSPKNCI</sequence>